<dbReference type="EMBL" id="DXAM01000042">
    <property type="protein sequence ID" value="HJA03778.1"/>
    <property type="molecule type" value="Genomic_DNA"/>
</dbReference>
<reference evidence="3" key="1">
    <citation type="journal article" date="2021" name="PeerJ">
        <title>Extensive microbial diversity within the chicken gut microbiome revealed by metagenomics and culture.</title>
        <authorList>
            <person name="Gilroy R."/>
            <person name="Ravi A."/>
            <person name="Getino M."/>
            <person name="Pursley I."/>
            <person name="Horton D.L."/>
            <person name="Alikhan N.F."/>
            <person name="Baker D."/>
            <person name="Gharbi K."/>
            <person name="Hall N."/>
            <person name="Watson M."/>
            <person name="Adriaenssens E.M."/>
            <person name="Foster-Nyarko E."/>
            <person name="Jarju S."/>
            <person name="Secka A."/>
            <person name="Antonio M."/>
            <person name="Oren A."/>
            <person name="Chaudhuri R.R."/>
            <person name="La Ragione R."/>
            <person name="Hildebrand F."/>
            <person name="Pallen M.J."/>
        </authorList>
    </citation>
    <scope>NUCLEOTIDE SEQUENCE</scope>
    <source>
        <strain evidence="3">ChiHjej8B7-3636</strain>
    </source>
</reference>
<feature type="transmembrane region" description="Helical" evidence="2">
    <location>
        <begin position="310"/>
        <end position="336"/>
    </location>
</feature>
<evidence type="ECO:0000313" key="3">
    <source>
        <dbReference type="EMBL" id="HJA03778.1"/>
    </source>
</evidence>
<comment type="caution">
    <text evidence="3">The sequence shown here is derived from an EMBL/GenBank/DDBJ whole genome shotgun (WGS) entry which is preliminary data.</text>
</comment>
<dbReference type="Proteomes" id="UP000824220">
    <property type="component" value="Unassembled WGS sequence"/>
</dbReference>
<keyword evidence="2" id="KW-1133">Transmembrane helix</keyword>
<dbReference type="AlphaFoldDB" id="A0A9D2H365"/>
<reference evidence="3" key="2">
    <citation type="submission" date="2021-04" db="EMBL/GenBank/DDBJ databases">
        <authorList>
            <person name="Gilroy R."/>
        </authorList>
    </citation>
    <scope>NUCLEOTIDE SEQUENCE</scope>
    <source>
        <strain evidence="3">ChiHjej8B7-3636</strain>
    </source>
</reference>
<proteinExistence type="predicted"/>
<feature type="region of interest" description="Disordered" evidence="1">
    <location>
        <begin position="180"/>
        <end position="213"/>
    </location>
</feature>
<sequence length="403" mass="42513">MSDELGSKKDTNNTVGEHVDDAEQAASEPGSTADAEPGREAASLNDDGSAGSEADAAEGAEEITRSGAAPDTTEFRAAGTEPDVIVPTSSAAEDTPAFRAAAAEHDAAPETDSAVPDPESRGTATPDEPAEEPDYEALAAELDRLEADTAAAAPVAPGAPEPEPVDRAADPWFEPAKTETFSASEPAQTAAAPFDEPVEPSQVSPQVTPAPGPIFVQAPEPPRPRGNRGAAGLIGLLAAVAFGVLYAATAYLWQVFVAAVPSIDAEAVLDPLDFATDVLLQPSFWFTVVAFWLAFWLLGVFVNRARWWSWVVLGLIVALLTYVGHIAGAFLAAPFWNITPSEGKDLLLNVVFTPMALASIIIAREVTIWFGAWVSRRGARITVQNQVERDEYERLMSEGPKAP</sequence>
<accession>A0A9D2H365</accession>
<name>A0A9D2H365_9MICO</name>
<feature type="region of interest" description="Disordered" evidence="1">
    <location>
        <begin position="1"/>
        <end position="148"/>
    </location>
</feature>
<protein>
    <submittedName>
        <fullName evidence="3">ABC transporter</fullName>
    </submittedName>
</protein>
<evidence type="ECO:0000256" key="2">
    <source>
        <dbReference type="SAM" id="Phobius"/>
    </source>
</evidence>
<feature type="transmembrane region" description="Helical" evidence="2">
    <location>
        <begin position="356"/>
        <end position="374"/>
    </location>
</feature>
<keyword evidence="2" id="KW-0472">Membrane</keyword>
<evidence type="ECO:0000313" key="4">
    <source>
        <dbReference type="Proteomes" id="UP000824220"/>
    </source>
</evidence>
<organism evidence="3 4">
    <name type="scientific">Candidatus Microbacterium stercoravium</name>
    <dbReference type="NCBI Taxonomy" id="2838697"/>
    <lineage>
        <taxon>Bacteria</taxon>
        <taxon>Bacillati</taxon>
        <taxon>Actinomycetota</taxon>
        <taxon>Actinomycetes</taxon>
        <taxon>Micrococcales</taxon>
        <taxon>Microbacteriaceae</taxon>
        <taxon>Microbacterium</taxon>
    </lineage>
</organism>
<feature type="transmembrane region" description="Helical" evidence="2">
    <location>
        <begin position="284"/>
        <end position="303"/>
    </location>
</feature>
<feature type="compositionally biased region" description="Basic and acidic residues" evidence="1">
    <location>
        <begin position="1"/>
        <end position="21"/>
    </location>
</feature>
<gene>
    <name evidence="3" type="ORF">H9800_02825</name>
</gene>
<feature type="transmembrane region" description="Helical" evidence="2">
    <location>
        <begin position="230"/>
        <end position="253"/>
    </location>
</feature>
<evidence type="ECO:0000256" key="1">
    <source>
        <dbReference type="SAM" id="MobiDB-lite"/>
    </source>
</evidence>
<keyword evidence="2" id="KW-0812">Transmembrane</keyword>